<feature type="transmembrane region" description="Helical" evidence="8">
    <location>
        <begin position="424"/>
        <end position="445"/>
    </location>
</feature>
<keyword evidence="5 8" id="KW-0812">Transmembrane</keyword>
<keyword evidence="11" id="KW-1185">Reference proteome</keyword>
<dbReference type="AlphaFoldDB" id="A0AAN7QAB5"/>
<feature type="transmembrane region" description="Helical" evidence="8">
    <location>
        <begin position="152"/>
        <end position="174"/>
    </location>
</feature>
<keyword evidence="2" id="KW-0813">Transport</keyword>
<dbReference type="Gene3D" id="1.20.1250.20">
    <property type="entry name" value="MFS general substrate transporter like domains"/>
    <property type="match status" value="1"/>
</dbReference>
<organism evidence="10 11">
    <name type="scientific">Aquatica leii</name>
    <dbReference type="NCBI Taxonomy" id="1421715"/>
    <lineage>
        <taxon>Eukaryota</taxon>
        <taxon>Metazoa</taxon>
        <taxon>Ecdysozoa</taxon>
        <taxon>Arthropoda</taxon>
        <taxon>Hexapoda</taxon>
        <taxon>Insecta</taxon>
        <taxon>Pterygota</taxon>
        <taxon>Neoptera</taxon>
        <taxon>Endopterygota</taxon>
        <taxon>Coleoptera</taxon>
        <taxon>Polyphaga</taxon>
        <taxon>Elateriformia</taxon>
        <taxon>Elateroidea</taxon>
        <taxon>Lampyridae</taxon>
        <taxon>Luciolinae</taxon>
        <taxon>Aquatica</taxon>
    </lineage>
</organism>
<keyword evidence="3" id="KW-1003">Cell membrane</keyword>
<dbReference type="GO" id="GO:0005886">
    <property type="term" value="C:plasma membrane"/>
    <property type="evidence" value="ECO:0007669"/>
    <property type="project" value="UniProtKB-SubCell"/>
</dbReference>
<feature type="transmembrane region" description="Helical" evidence="8">
    <location>
        <begin position="359"/>
        <end position="384"/>
    </location>
</feature>
<keyword evidence="6 8" id="KW-1133">Transmembrane helix</keyword>
<feature type="transmembrane region" description="Helical" evidence="8">
    <location>
        <begin position="293"/>
        <end position="317"/>
    </location>
</feature>
<feature type="domain" description="Major facilitator superfamily (MFS) profile" evidence="9">
    <location>
        <begin position="24"/>
        <end position="450"/>
    </location>
</feature>
<feature type="transmembrane region" description="Helical" evidence="8">
    <location>
        <begin position="64"/>
        <end position="84"/>
    </location>
</feature>
<dbReference type="Pfam" id="PF00083">
    <property type="entry name" value="Sugar_tr"/>
    <property type="match status" value="1"/>
</dbReference>
<dbReference type="Proteomes" id="UP001353858">
    <property type="component" value="Unassembled WGS sequence"/>
</dbReference>
<dbReference type="InterPro" id="IPR036259">
    <property type="entry name" value="MFS_trans_sf"/>
</dbReference>
<evidence type="ECO:0000256" key="6">
    <source>
        <dbReference type="ARBA" id="ARBA00022989"/>
    </source>
</evidence>
<evidence type="ECO:0000256" key="1">
    <source>
        <dbReference type="ARBA" id="ARBA00004651"/>
    </source>
</evidence>
<dbReference type="SUPFAM" id="SSF103473">
    <property type="entry name" value="MFS general substrate transporter"/>
    <property type="match status" value="1"/>
</dbReference>
<protein>
    <recommendedName>
        <fullName evidence="9">Major facilitator superfamily (MFS) profile domain-containing protein</fullName>
    </recommendedName>
</protein>
<name>A0AAN7QAB5_9COLE</name>
<feature type="transmembrane region" description="Helical" evidence="8">
    <location>
        <begin position="324"/>
        <end position="347"/>
    </location>
</feature>
<evidence type="ECO:0000256" key="3">
    <source>
        <dbReference type="ARBA" id="ARBA00022475"/>
    </source>
</evidence>
<evidence type="ECO:0000256" key="8">
    <source>
        <dbReference type="SAM" id="Phobius"/>
    </source>
</evidence>
<dbReference type="InterPro" id="IPR005828">
    <property type="entry name" value="MFS_sugar_transport-like"/>
</dbReference>
<dbReference type="PROSITE" id="PS00216">
    <property type="entry name" value="SUGAR_TRANSPORT_1"/>
    <property type="match status" value="1"/>
</dbReference>
<feature type="transmembrane region" description="Helical" evidence="8">
    <location>
        <begin position="96"/>
        <end position="117"/>
    </location>
</feature>
<dbReference type="PROSITE" id="PS50850">
    <property type="entry name" value="MFS"/>
    <property type="match status" value="1"/>
</dbReference>
<dbReference type="FunFam" id="1.20.1250.20:FF:000218">
    <property type="entry name" value="facilitated trehalose transporter Tret1"/>
    <property type="match status" value="1"/>
</dbReference>
<reference evidence="11" key="1">
    <citation type="submission" date="2023-01" db="EMBL/GenBank/DDBJ databases">
        <title>Key to firefly adult light organ development and bioluminescence: homeobox transcription factors regulate luciferase expression and transportation to peroxisome.</title>
        <authorList>
            <person name="Fu X."/>
        </authorList>
    </citation>
    <scope>NUCLEOTIDE SEQUENCE [LARGE SCALE GENOMIC DNA]</scope>
</reference>
<feature type="transmembrane region" description="Helical" evidence="8">
    <location>
        <begin position="259"/>
        <end position="281"/>
    </location>
</feature>
<feature type="transmembrane region" description="Helical" evidence="8">
    <location>
        <begin position="21"/>
        <end position="41"/>
    </location>
</feature>
<dbReference type="InterPro" id="IPR050549">
    <property type="entry name" value="MFS_Trehalose_Transporter"/>
</dbReference>
<comment type="caution">
    <text evidence="10">The sequence shown here is derived from an EMBL/GenBank/DDBJ whole genome shotgun (WGS) entry which is preliminary data.</text>
</comment>
<feature type="transmembrane region" description="Helical" evidence="8">
    <location>
        <begin position="396"/>
        <end position="418"/>
    </location>
</feature>
<sequence>MSVSATTCKYSLDNKNHDWPQICVIIVASLGGLTASALYTWPSPSIPRLISNSSEGVNLSLEEASYFTVLTPLGSLLASPLVAYLMESIGRKKTMLLMSVPQIVAWTLIIISKSLWVLYVSRLLGGTSDAVLFSVVPAYIGEISVPHVRGSWGNLITIFIYLGQFLMNIVGSYFDVKMTALFFLIFPITHLIFFTFAPESPYYLITVNKHREAEKSLKLLRWNNNVEEEFNVITKAVDRQISEPGRLKDLIIIPVNRKALLISIGLRSCQILSGLPAFAVYTQYIFALSAGNFSASTCAIIYTGVLLLMSSTFSFFVDRFGRKPLMIFSSFGCTLALLIEAFYFYFMLETKVNLTDYNWIPLAGMVLYIITCSSGLGILPNLLLSELFSASIKSKATSVVNTVFFLYIIIVPKLFQLLSSSFGMYVPFFIFFFCTCLSTLFSYFFMPETKGKTLEEIQHMLVQKSI</sequence>
<gene>
    <name evidence="10" type="ORF">RN001_001351</name>
</gene>
<feature type="transmembrane region" description="Helical" evidence="8">
    <location>
        <begin position="123"/>
        <end position="140"/>
    </location>
</feature>
<evidence type="ECO:0000256" key="4">
    <source>
        <dbReference type="ARBA" id="ARBA00022597"/>
    </source>
</evidence>
<dbReference type="PANTHER" id="PTHR48021">
    <property type="match status" value="1"/>
</dbReference>
<dbReference type="EMBL" id="JARPUR010000001">
    <property type="protein sequence ID" value="KAK4885080.1"/>
    <property type="molecule type" value="Genomic_DNA"/>
</dbReference>
<proteinExistence type="predicted"/>
<dbReference type="GO" id="GO:0022857">
    <property type="term" value="F:transmembrane transporter activity"/>
    <property type="evidence" value="ECO:0007669"/>
    <property type="project" value="InterPro"/>
</dbReference>
<accession>A0AAN7QAB5</accession>
<evidence type="ECO:0000256" key="7">
    <source>
        <dbReference type="ARBA" id="ARBA00023136"/>
    </source>
</evidence>
<comment type="subcellular location">
    <subcellularLocation>
        <location evidence="1">Cell membrane</location>
        <topology evidence="1">Multi-pass membrane protein</topology>
    </subcellularLocation>
</comment>
<dbReference type="PANTHER" id="PTHR48021:SF46">
    <property type="entry name" value="MAJOR FACILITATOR SUPERFAMILY (MFS) PROFILE DOMAIN-CONTAINING PROTEIN"/>
    <property type="match status" value="1"/>
</dbReference>
<keyword evidence="4" id="KW-0762">Sugar transport</keyword>
<evidence type="ECO:0000313" key="10">
    <source>
        <dbReference type="EMBL" id="KAK4885080.1"/>
    </source>
</evidence>
<evidence type="ECO:0000256" key="2">
    <source>
        <dbReference type="ARBA" id="ARBA00022448"/>
    </source>
</evidence>
<evidence type="ECO:0000259" key="9">
    <source>
        <dbReference type="PROSITE" id="PS50850"/>
    </source>
</evidence>
<dbReference type="InterPro" id="IPR020846">
    <property type="entry name" value="MFS_dom"/>
</dbReference>
<evidence type="ECO:0000256" key="5">
    <source>
        <dbReference type="ARBA" id="ARBA00022692"/>
    </source>
</evidence>
<feature type="transmembrane region" description="Helical" evidence="8">
    <location>
        <begin position="180"/>
        <end position="205"/>
    </location>
</feature>
<evidence type="ECO:0000313" key="11">
    <source>
        <dbReference type="Proteomes" id="UP001353858"/>
    </source>
</evidence>
<keyword evidence="7 8" id="KW-0472">Membrane</keyword>
<dbReference type="InterPro" id="IPR005829">
    <property type="entry name" value="Sugar_transporter_CS"/>
</dbReference>